<protein>
    <submittedName>
        <fullName evidence="4">Uncharacterized protein</fullName>
    </submittedName>
</protein>
<sequence length="275" mass="29412">MPRVAPSPSPSSSAAAAAAAAAAAQQQQQHPHPNGMGGMSQTQPGPPNGGGIPMVNGQPSSGHQSDLNFLWGVVQQLSQVLEENRAQMGGIVNGVAAIQARAVEEGGLGGFGVGGSGMANGDGNAPPPPPTLASLTTQLTTTQSHLSSLQSHTNELTQLITDYENALTLLLDKLRPYAYTHTQSLLALHKHYQDLLEKERAATMQVRLEHAEWQAGLGRVAEYARAALKSQAEADLPLRREVKALREENRVLRRLAGWEERRDESSDEEAEERKT</sequence>
<dbReference type="Proteomes" id="UP000800097">
    <property type="component" value="Unassembled WGS sequence"/>
</dbReference>
<keyword evidence="5" id="KW-1185">Reference proteome</keyword>
<dbReference type="PANTHER" id="PTHR39472:SF1">
    <property type="entry name" value="EXPRESSED PROTEIN"/>
    <property type="match status" value="1"/>
</dbReference>
<feature type="region of interest" description="Disordered" evidence="3">
    <location>
        <begin position="1"/>
        <end position="63"/>
    </location>
</feature>
<reference evidence="4" key="1">
    <citation type="journal article" date="2020" name="Stud. Mycol.">
        <title>101 Dothideomycetes genomes: a test case for predicting lifestyles and emergence of pathogens.</title>
        <authorList>
            <person name="Haridas S."/>
            <person name="Albert R."/>
            <person name="Binder M."/>
            <person name="Bloem J."/>
            <person name="Labutti K."/>
            <person name="Salamov A."/>
            <person name="Andreopoulos B."/>
            <person name="Baker S."/>
            <person name="Barry K."/>
            <person name="Bills G."/>
            <person name="Bluhm B."/>
            <person name="Cannon C."/>
            <person name="Castanera R."/>
            <person name="Culley D."/>
            <person name="Daum C."/>
            <person name="Ezra D."/>
            <person name="Gonzalez J."/>
            <person name="Henrissat B."/>
            <person name="Kuo A."/>
            <person name="Liang C."/>
            <person name="Lipzen A."/>
            <person name="Lutzoni F."/>
            <person name="Magnuson J."/>
            <person name="Mondo S."/>
            <person name="Nolan M."/>
            <person name="Ohm R."/>
            <person name="Pangilinan J."/>
            <person name="Park H.-J."/>
            <person name="Ramirez L."/>
            <person name="Alfaro M."/>
            <person name="Sun H."/>
            <person name="Tritt A."/>
            <person name="Yoshinaga Y."/>
            <person name="Zwiers L.-H."/>
            <person name="Turgeon B."/>
            <person name="Goodwin S."/>
            <person name="Spatafora J."/>
            <person name="Crous P."/>
            <person name="Grigoriev I."/>
        </authorList>
    </citation>
    <scope>NUCLEOTIDE SEQUENCE</scope>
    <source>
        <strain evidence="4">CBS 379.55</strain>
    </source>
</reference>
<keyword evidence="2" id="KW-0175">Coiled coil</keyword>
<evidence type="ECO:0000256" key="1">
    <source>
        <dbReference type="ARBA" id="ARBA00005537"/>
    </source>
</evidence>
<evidence type="ECO:0000313" key="4">
    <source>
        <dbReference type="EMBL" id="KAF2278747.1"/>
    </source>
</evidence>
<proteinExistence type="inferred from homology"/>
<organism evidence="4 5">
    <name type="scientific">Westerdykella ornata</name>
    <dbReference type="NCBI Taxonomy" id="318751"/>
    <lineage>
        <taxon>Eukaryota</taxon>
        <taxon>Fungi</taxon>
        <taxon>Dikarya</taxon>
        <taxon>Ascomycota</taxon>
        <taxon>Pezizomycotina</taxon>
        <taxon>Dothideomycetes</taxon>
        <taxon>Pleosporomycetidae</taxon>
        <taxon>Pleosporales</taxon>
        <taxon>Sporormiaceae</taxon>
        <taxon>Westerdykella</taxon>
    </lineage>
</organism>
<dbReference type="GeneID" id="54548520"/>
<comment type="similarity">
    <text evidence="1">Belongs to the SIKE family.</text>
</comment>
<dbReference type="RefSeq" id="XP_033656286.1">
    <property type="nucleotide sequence ID" value="XM_033795345.1"/>
</dbReference>
<feature type="compositionally biased region" description="Low complexity" evidence="3">
    <location>
        <begin position="10"/>
        <end position="33"/>
    </location>
</feature>
<accession>A0A6A6JQT5</accession>
<dbReference type="AlphaFoldDB" id="A0A6A6JQT5"/>
<gene>
    <name evidence="4" type="ORF">EI97DRAFT_372377</name>
</gene>
<dbReference type="InterPro" id="IPR008555">
    <property type="entry name" value="SIKE"/>
</dbReference>
<dbReference type="OrthoDB" id="21214at2759"/>
<evidence type="ECO:0000256" key="2">
    <source>
        <dbReference type="ARBA" id="ARBA00023054"/>
    </source>
</evidence>
<dbReference type="Pfam" id="PF05769">
    <property type="entry name" value="SIKE"/>
    <property type="match status" value="1"/>
</dbReference>
<dbReference type="EMBL" id="ML986487">
    <property type="protein sequence ID" value="KAF2278747.1"/>
    <property type="molecule type" value="Genomic_DNA"/>
</dbReference>
<dbReference type="PANTHER" id="PTHR39472">
    <property type="entry name" value="EXPRESSED PROTEIN"/>
    <property type="match status" value="1"/>
</dbReference>
<evidence type="ECO:0000256" key="3">
    <source>
        <dbReference type="SAM" id="MobiDB-lite"/>
    </source>
</evidence>
<evidence type="ECO:0000313" key="5">
    <source>
        <dbReference type="Proteomes" id="UP000800097"/>
    </source>
</evidence>
<name>A0A6A6JQT5_WESOR</name>